<gene>
    <name evidence="6" type="ORF">NAV_LOCUS1018</name>
</gene>
<evidence type="ECO:0000256" key="3">
    <source>
        <dbReference type="PROSITE-ProRule" id="PRU00354"/>
    </source>
</evidence>
<feature type="domain" description="PABS" evidence="5">
    <location>
        <begin position="6"/>
        <end position="267"/>
    </location>
</feature>
<evidence type="ECO:0000313" key="7">
    <source>
        <dbReference type="Proteomes" id="UP000276991"/>
    </source>
</evidence>
<evidence type="ECO:0000256" key="2">
    <source>
        <dbReference type="ARBA" id="ARBA00022679"/>
    </source>
</evidence>
<dbReference type="GO" id="GO:0005829">
    <property type="term" value="C:cytosol"/>
    <property type="evidence" value="ECO:0007669"/>
    <property type="project" value="TreeGrafter"/>
</dbReference>
<dbReference type="FunFam" id="3.40.50.150:FF:000013">
    <property type="entry name" value="Spermidine synthase"/>
    <property type="match status" value="1"/>
</dbReference>
<dbReference type="InterPro" id="IPR001045">
    <property type="entry name" value="Spermi_synthase"/>
</dbReference>
<dbReference type="InterPro" id="IPR030373">
    <property type="entry name" value="PABS_CS"/>
</dbReference>
<dbReference type="InterPro" id="IPR030668">
    <property type="entry name" value="Spermi_synthase_euk"/>
</dbReference>
<dbReference type="Pfam" id="PF01564">
    <property type="entry name" value="Spermine_synth"/>
    <property type="match status" value="1"/>
</dbReference>
<keyword evidence="3" id="KW-0620">Polyamine biosynthesis</keyword>
<keyword evidence="7" id="KW-1185">Reference proteome</keyword>
<name>A0A498SC91_ACAVI</name>
<accession>A0A498SC91</accession>
<keyword evidence="2 3" id="KW-0808">Transferase</keyword>
<organism evidence="6 7">
    <name type="scientific">Acanthocheilonema viteae</name>
    <name type="common">Filarial nematode worm</name>
    <name type="synonym">Dipetalonema viteae</name>
    <dbReference type="NCBI Taxonomy" id="6277"/>
    <lineage>
        <taxon>Eukaryota</taxon>
        <taxon>Metazoa</taxon>
        <taxon>Ecdysozoa</taxon>
        <taxon>Nematoda</taxon>
        <taxon>Chromadorea</taxon>
        <taxon>Rhabditida</taxon>
        <taxon>Spirurina</taxon>
        <taxon>Spiruromorpha</taxon>
        <taxon>Filarioidea</taxon>
        <taxon>Onchocercidae</taxon>
        <taxon>Acanthocheilonema</taxon>
    </lineage>
</organism>
<dbReference type="InterPro" id="IPR030374">
    <property type="entry name" value="PABS"/>
</dbReference>
<dbReference type="NCBIfam" id="NF002010">
    <property type="entry name" value="PRK00811.1"/>
    <property type="match status" value="1"/>
</dbReference>
<dbReference type="PROSITE" id="PS01330">
    <property type="entry name" value="PABS_1"/>
    <property type="match status" value="1"/>
</dbReference>
<evidence type="ECO:0000256" key="1">
    <source>
        <dbReference type="ARBA" id="ARBA00007867"/>
    </source>
</evidence>
<evidence type="ECO:0000313" key="6">
    <source>
        <dbReference type="EMBL" id="VBB26188.1"/>
    </source>
</evidence>
<dbReference type="GO" id="GO:0004766">
    <property type="term" value="F:spermidine synthase activity"/>
    <property type="evidence" value="ECO:0007669"/>
    <property type="project" value="TreeGrafter"/>
</dbReference>
<dbReference type="Gene3D" id="3.40.50.150">
    <property type="entry name" value="Vaccinia Virus protein VP39"/>
    <property type="match status" value="1"/>
</dbReference>
<dbReference type="PANTHER" id="PTHR11558:SF11">
    <property type="entry name" value="SPERMIDINE SYNTHASE"/>
    <property type="match status" value="1"/>
</dbReference>
<dbReference type="InterPro" id="IPR037163">
    <property type="entry name" value="Spermidine_synt_N_sf"/>
</dbReference>
<comment type="similarity">
    <text evidence="1 4">Belongs to the spermidine/spermine synthase family.</text>
</comment>
<dbReference type="Proteomes" id="UP000276991">
    <property type="component" value="Unassembled WGS sequence"/>
</dbReference>
<reference evidence="6 7" key="1">
    <citation type="submission" date="2018-08" db="EMBL/GenBank/DDBJ databases">
        <authorList>
            <person name="Laetsch R D."/>
            <person name="Stevens L."/>
            <person name="Kumar S."/>
            <person name="Blaxter L. M."/>
        </authorList>
    </citation>
    <scope>NUCLEOTIDE SEQUENCE [LARGE SCALE GENOMIC DNA]</scope>
</reference>
<dbReference type="HAMAP" id="MF_00198">
    <property type="entry name" value="Spermidine_synth"/>
    <property type="match status" value="1"/>
</dbReference>
<dbReference type="Gene3D" id="2.30.140.10">
    <property type="entry name" value="Spermidine synthase, tetramerisation domain"/>
    <property type="match status" value="1"/>
</dbReference>
<feature type="active site" description="Proton acceptor" evidence="3">
    <location>
        <position position="187"/>
    </location>
</feature>
<dbReference type="OrthoDB" id="38125at2759"/>
<dbReference type="PIRSF" id="PIRSF000502">
    <property type="entry name" value="Spermidine_synth"/>
    <property type="match status" value="1"/>
</dbReference>
<dbReference type="SUPFAM" id="SSF53335">
    <property type="entry name" value="S-adenosyl-L-methionine-dependent methyltransferases"/>
    <property type="match status" value="1"/>
</dbReference>
<sequence>MNAFRDGWFTEIASEPIENDHSGTKLVADKDGDLDSFDNQIWSGQAFSLKVDKVLAHEKSKYQDVLIFRSSTHGNVLALDGIIQCTEYDEFAYQEMITHLAMFSHPLPRKVLIIGGGDGGVLREVLKHGCVESVTVCEIDETVINLSKKFFPQMSPAFSSPKLKLVIQDGFDFLKQHKGEFDVVITDSSDPIGPAKKLFSEAYYSLIKQALTEKGVLSSQGECPWIDIKFIKNLIKHASTLYPRLAYAVGFVPTYPTGQMGYLLCSKDENQDITVPRKTLSENEIKRMNLRYYNSDIHRSAFILPQFVKEALCGD</sequence>
<dbReference type="PANTHER" id="PTHR11558">
    <property type="entry name" value="SPERMIDINE/SPERMINE SYNTHASE"/>
    <property type="match status" value="1"/>
</dbReference>
<dbReference type="CDD" id="cd02440">
    <property type="entry name" value="AdoMet_MTases"/>
    <property type="match status" value="1"/>
</dbReference>
<proteinExistence type="inferred from homology"/>
<evidence type="ECO:0000259" key="5">
    <source>
        <dbReference type="PROSITE" id="PS51006"/>
    </source>
</evidence>
<evidence type="ECO:0000256" key="4">
    <source>
        <dbReference type="RuleBase" id="RU003836"/>
    </source>
</evidence>
<dbReference type="GO" id="GO:0008295">
    <property type="term" value="P:spermidine biosynthetic process"/>
    <property type="evidence" value="ECO:0007669"/>
    <property type="project" value="TreeGrafter"/>
</dbReference>
<dbReference type="STRING" id="6277.A0A498SC91"/>
<dbReference type="Pfam" id="PF17284">
    <property type="entry name" value="Spermine_synt_N"/>
    <property type="match status" value="1"/>
</dbReference>
<dbReference type="PROSITE" id="PS51006">
    <property type="entry name" value="PABS_2"/>
    <property type="match status" value="1"/>
</dbReference>
<dbReference type="NCBIfam" id="TIGR00417">
    <property type="entry name" value="speE"/>
    <property type="match status" value="1"/>
</dbReference>
<dbReference type="InterPro" id="IPR029063">
    <property type="entry name" value="SAM-dependent_MTases_sf"/>
</dbReference>
<protein>
    <recommendedName>
        <fullName evidence="5">PABS domain-containing protein</fullName>
    </recommendedName>
</protein>
<dbReference type="InterPro" id="IPR035246">
    <property type="entry name" value="Spermidine_synt_N"/>
</dbReference>
<dbReference type="EMBL" id="UPTC01000077">
    <property type="protein sequence ID" value="VBB26188.1"/>
    <property type="molecule type" value="Genomic_DNA"/>
</dbReference>
<dbReference type="AlphaFoldDB" id="A0A498SC91"/>